<dbReference type="InterPro" id="IPR036737">
    <property type="entry name" value="OmpA-like_sf"/>
</dbReference>
<feature type="domain" description="OmpA-like" evidence="3">
    <location>
        <begin position="169"/>
        <end position="306"/>
    </location>
</feature>
<evidence type="ECO:0000259" key="3">
    <source>
        <dbReference type="PROSITE" id="PS51123"/>
    </source>
</evidence>
<proteinExistence type="predicted"/>
<dbReference type="Proteomes" id="UP000030380">
    <property type="component" value="Unassembled WGS sequence"/>
</dbReference>
<dbReference type="InterPro" id="IPR006665">
    <property type="entry name" value="OmpA-like"/>
</dbReference>
<evidence type="ECO:0000313" key="4">
    <source>
        <dbReference type="EMBL" id="KGQ69518.1"/>
    </source>
</evidence>
<sequence>MKKIMTMVIMAVSFSVGATGIRQTSLFNRWLTDTSTFFDAEELDRHQSQVIFYREATAINGPAVNIYVDGNYHTSLLPEHYKAVVLCAQTHFFSTAFSRATNFADKSQGVYFTVPSKQSSFIKVVSGSNGEPEFERVDAVTGKSAVQRMPPQKQTLSRVASAGECREKIVLQNFALSAKALFQNGRADLNGMLEAGKKEMHDLASDLKRLDPRRISHIVISGHSAPGESVATSMKLSAERAKTVLNFLQREGVQFPMEVTGYSSQQSLSQSCAAGNSNDINSNNIKMKEACDQSNRRVEVTVYAIQ</sequence>
<dbReference type="Gene3D" id="3.30.1330.60">
    <property type="entry name" value="OmpA-like domain"/>
    <property type="match status" value="1"/>
</dbReference>
<dbReference type="STRING" id="505317.OA57_11375"/>
<dbReference type="OrthoDB" id="6896077at2"/>
<dbReference type="AlphaFoldDB" id="A0A0A3AJD5"/>
<keyword evidence="1" id="KW-0472">Membrane</keyword>
<evidence type="ECO:0000313" key="5">
    <source>
        <dbReference type="Proteomes" id="UP000030380"/>
    </source>
</evidence>
<dbReference type="SUPFAM" id="SSF103088">
    <property type="entry name" value="OmpA-like"/>
    <property type="match status" value="1"/>
</dbReference>
<organism evidence="4 5">
    <name type="scientific">Chelonobacter oris</name>
    <dbReference type="NCBI Taxonomy" id="505317"/>
    <lineage>
        <taxon>Bacteria</taxon>
        <taxon>Pseudomonadati</taxon>
        <taxon>Pseudomonadota</taxon>
        <taxon>Gammaproteobacteria</taxon>
        <taxon>Pasteurellales</taxon>
        <taxon>Pasteurellaceae</taxon>
        <taxon>Chelonobacter</taxon>
    </lineage>
</organism>
<evidence type="ECO:0000256" key="1">
    <source>
        <dbReference type="PROSITE-ProRule" id="PRU00473"/>
    </source>
</evidence>
<dbReference type="RefSeq" id="WP_034617971.1">
    <property type="nucleotide sequence ID" value="NZ_JSUM01000019.1"/>
</dbReference>
<keyword evidence="5" id="KW-1185">Reference proteome</keyword>
<accession>A0A0A3AJD5</accession>
<evidence type="ECO:0000256" key="2">
    <source>
        <dbReference type="SAM" id="SignalP"/>
    </source>
</evidence>
<keyword evidence="2" id="KW-0732">Signal</keyword>
<dbReference type="Pfam" id="PF00691">
    <property type="entry name" value="OmpA"/>
    <property type="match status" value="1"/>
</dbReference>
<reference evidence="4 5" key="1">
    <citation type="submission" date="2014-11" db="EMBL/GenBank/DDBJ databases">
        <title>Draft genome sequence of Chelonobacter oris 1662T, associated with respiratory disease in Hermann's Tortoises.</title>
        <authorList>
            <person name="Kudirkiene E."/>
            <person name="Hansen M.J."/>
            <person name="Bojesen A.M."/>
        </authorList>
    </citation>
    <scope>NUCLEOTIDE SEQUENCE [LARGE SCALE GENOMIC DNA]</scope>
    <source>
        <strain evidence="4 5">1662</strain>
    </source>
</reference>
<feature type="signal peptide" evidence="2">
    <location>
        <begin position="1"/>
        <end position="18"/>
    </location>
</feature>
<dbReference type="GO" id="GO:0016020">
    <property type="term" value="C:membrane"/>
    <property type="evidence" value="ECO:0007669"/>
    <property type="project" value="UniProtKB-UniRule"/>
</dbReference>
<comment type="caution">
    <text evidence="4">The sequence shown here is derived from an EMBL/GenBank/DDBJ whole genome shotgun (WGS) entry which is preliminary data.</text>
</comment>
<dbReference type="EMBL" id="JSUM01000019">
    <property type="protein sequence ID" value="KGQ69518.1"/>
    <property type="molecule type" value="Genomic_DNA"/>
</dbReference>
<protein>
    <recommendedName>
        <fullName evidence="3">OmpA-like domain-containing protein</fullName>
    </recommendedName>
</protein>
<gene>
    <name evidence="4" type="ORF">OA57_11375</name>
</gene>
<feature type="chain" id="PRO_5001997690" description="OmpA-like domain-containing protein" evidence="2">
    <location>
        <begin position="19"/>
        <end position="306"/>
    </location>
</feature>
<name>A0A0A3AJD5_9PAST</name>
<dbReference type="PROSITE" id="PS51123">
    <property type="entry name" value="OMPA_2"/>
    <property type="match status" value="1"/>
</dbReference>